<feature type="transmembrane region" description="Helical" evidence="5">
    <location>
        <begin position="386"/>
        <end position="408"/>
    </location>
</feature>
<dbReference type="PANTHER" id="PTHR11662:SF285">
    <property type="entry name" value="HEXURONATE TRANSPORTER"/>
    <property type="match status" value="1"/>
</dbReference>
<dbReference type="GO" id="GO:0015134">
    <property type="term" value="F:hexuronate transmembrane transporter activity"/>
    <property type="evidence" value="ECO:0007669"/>
    <property type="project" value="TreeGrafter"/>
</dbReference>
<sequence>MEKSSIGKYRWVIVTLLLFSTTINYMDRQVIGYVKEFFCMPVAKGGFGWTDTDYSDVTSAFTAFYATVTILAGYIIDKIGTKLGLALSLIIWSIFGILNAFVGGSVAVHAFVRSLFGIGEAGNFPASIKTVAEWFPKKERALATGIFNSGANLGAMVTSLFVPWCLVYFGYQQGWKLAYIITGVVGFIWLFFWFAIYTTPAKSKKLGQEEFDFIHSDDVAVHAAASEDVAVKEVNTSVPWKKLFGYRQTWAFFTGKFVTDGVWWFLLFWLPDYLKKQFGFTGHSVMLPTFIVYGIAIIGSVFGGSIPLFFINRGMEVYKARMTAMLIIALFPLVLISTQYFGDKAIFGDSAATLAIAVICIGAAAHQAWSANLFSTVSDMFPKKAIGSVVGIGGMAGGIGGVLIQQMAGRLNTHYAATPQTAYLIMFVFCAVAYIIPWTIMKILVPRFRPITDL</sequence>
<evidence type="ECO:0000256" key="1">
    <source>
        <dbReference type="ARBA" id="ARBA00004141"/>
    </source>
</evidence>
<dbReference type="InterPro" id="IPR020846">
    <property type="entry name" value="MFS_dom"/>
</dbReference>
<feature type="transmembrane region" description="Helical" evidence="5">
    <location>
        <begin position="420"/>
        <end position="440"/>
    </location>
</feature>
<protein>
    <submittedName>
        <fullName evidence="7">MFS transporter</fullName>
    </submittedName>
</protein>
<dbReference type="PROSITE" id="PS50850">
    <property type="entry name" value="MFS"/>
    <property type="match status" value="1"/>
</dbReference>
<proteinExistence type="predicted"/>
<dbReference type="Pfam" id="PF07690">
    <property type="entry name" value="MFS_1"/>
    <property type="match status" value="1"/>
</dbReference>
<dbReference type="Gene3D" id="1.20.1250.20">
    <property type="entry name" value="MFS general substrate transporter like domains"/>
    <property type="match status" value="2"/>
</dbReference>
<dbReference type="PANTHER" id="PTHR11662">
    <property type="entry name" value="SOLUTE CARRIER FAMILY 17"/>
    <property type="match status" value="1"/>
</dbReference>
<dbReference type="InterPro" id="IPR036259">
    <property type="entry name" value="MFS_trans_sf"/>
</dbReference>
<gene>
    <name evidence="7" type="ORF">HH214_02940</name>
</gene>
<feature type="transmembrane region" description="Helical" evidence="5">
    <location>
        <begin position="177"/>
        <end position="196"/>
    </location>
</feature>
<dbReference type="GO" id="GO:0016020">
    <property type="term" value="C:membrane"/>
    <property type="evidence" value="ECO:0007669"/>
    <property type="project" value="UniProtKB-SubCell"/>
</dbReference>
<dbReference type="EMBL" id="CP051682">
    <property type="protein sequence ID" value="QJD94909.1"/>
    <property type="molecule type" value="Genomic_DNA"/>
</dbReference>
<evidence type="ECO:0000256" key="3">
    <source>
        <dbReference type="ARBA" id="ARBA00022989"/>
    </source>
</evidence>
<keyword evidence="8" id="KW-1185">Reference proteome</keyword>
<dbReference type="KEGG" id="mrob:HH214_02940"/>
<feature type="transmembrane region" description="Helical" evidence="5">
    <location>
        <begin position="354"/>
        <end position="374"/>
    </location>
</feature>
<evidence type="ECO:0000256" key="2">
    <source>
        <dbReference type="ARBA" id="ARBA00022692"/>
    </source>
</evidence>
<evidence type="ECO:0000256" key="4">
    <source>
        <dbReference type="ARBA" id="ARBA00023136"/>
    </source>
</evidence>
<dbReference type="CDD" id="cd17319">
    <property type="entry name" value="MFS_ExuT_GudP_like"/>
    <property type="match status" value="1"/>
</dbReference>
<reference evidence="7 8" key="1">
    <citation type="submission" date="2020-04" db="EMBL/GenBank/DDBJ databases">
        <title>Genome sequencing of novel species.</title>
        <authorList>
            <person name="Heo J."/>
            <person name="Kim S.-J."/>
            <person name="Kim J.-S."/>
            <person name="Hong S.-B."/>
            <person name="Kwon S.-W."/>
        </authorList>
    </citation>
    <scope>NUCLEOTIDE SEQUENCE [LARGE SCALE GENOMIC DNA]</scope>
    <source>
        <strain evidence="7 8">F39-2</strain>
    </source>
</reference>
<keyword evidence="3 5" id="KW-1133">Transmembrane helix</keyword>
<dbReference type="InterPro" id="IPR011701">
    <property type="entry name" value="MFS"/>
</dbReference>
<keyword evidence="2 5" id="KW-0812">Transmembrane</keyword>
<comment type="subcellular location">
    <subcellularLocation>
        <location evidence="1">Membrane</location>
        <topology evidence="1">Multi-pass membrane protein</topology>
    </subcellularLocation>
</comment>
<organism evidence="7 8">
    <name type="scientific">Mucilaginibacter robiniae</name>
    <dbReference type="NCBI Taxonomy" id="2728022"/>
    <lineage>
        <taxon>Bacteria</taxon>
        <taxon>Pseudomonadati</taxon>
        <taxon>Bacteroidota</taxon>
        <taxon>Sphingobacteriia</taxon>
        <taxon>Sphingobacteriales</taxon>
        <taxon>Sphingobacteriaceae</taxon>
        <taxon>Mucilaginibacter</taxon>
    </lineage>
</organism>
<dbReference type="RefSeq" id="WP_169605926.1">
    <property type="nucleotide sequence ID" value="NZ_CP051682.1"/>
</dbReference>
<dbReference type="Proteomes" id="UP000503278">
    <property type="component" value="Chromosome"/>
</dbReference>
<evidence type="ECO:0000256" key="5">
    <source>
        <dbReference type="SAM" id="Phobius"/>
    </source>
</evidence>
<dbReference type="InterPro" id="IPR050382">
    <property type="entry name" value="MFS_Na/Anion_cotransporter"/>
</dbReference>
<feature type="transmembrane region" description="Helical" evidence="5">
    <location>
        <begin position="323"/>
        <end position="342"/>
    </location>
</feature>
<name>A0A7L5DY02_9SPHI</name>
<evidence type="ECO:0000259" key="6">
    <source>
        <dbReference type="PROSITE" id="PS50850"/>
    </source>
</evidence>
<feature type="transmembrane region" description="Helical" evidence="5">
    <location>
        <begin position="250"/>
        <end position="270"/>
    </location>
</feature>
<dbReference type="AlphaFoldDB" id="A0A7L5DY02"/>
<feature type="transmembrane region" description="Helical" evidence="5">
    <location>
        <begin position="290"/>
        <end position="311"/>
    </location>
</feature>
<accession>A0A7L5DY02</accession>
<feature type="transmembrane region" description="Helical" evidence="5">
    <location>
        <begin position="83"/>
        <end position="102"/>
    </location>
</feature>
<keyword evidence="4 5" id="KW-0472">Membrane</keyword>
<evidence type="ECO:0000313" key="8">
    <source>
        <dbReference type="Proteomes" id="UP000503278"/>
    </source>
</evidence>
<feature type="domain" description="Major facilitator superfamily (MFS) profile" evidence="6">
    <location>
        <begin position="13"/>
        <end position="449"/>
    </location>
</feature>
<evidence type="ECO:0000313" key="7">
    <source>
        <dbReference type="EMBL" id="QJD94909.1"/>
    </source>
</evidence>
<feature type="transmembrane region" description="Helical" evidence="5">
    <location>
        <begin position="57"/>
        <end position="76"/>
    </location>
</feature>
<feature type="transmembrane region" description="Helical" evidence="5">
    <location>
        <begin position="149"/>
        <end position="171"/>
    </location>
</feature>
<dbReference type="SUPFAM" id="SSF103473">
    <property type="entry name" value="MFS general substrate transporter"/>
    <property type="match status" value="1"/>
</dbReference>